<keyword evidence="3" id="KW-1185">Reference proteome</keyword>
<dbReference type="EMBL" id="WIGN01000232">
    <property type="protein sequence ID" value="KAF6803647.1"/>
    <property type="molecule type" value="Genomic_DNA"/>
</dbReference>
<feature type="region of interest" description="Disordered" evidence="1">
    <location>
        <begin position="1"/>
        <end position="36"/>
    </location>
</feature>
<feature type="compositionally biased region" description="Acidic residues" evidence="1">
    <location>
        <begin position="10"/>
        <end position="24"/>
    </location>
</feature>
<feature type="region of interest" description="Disordered" evidence="1">
    <location>
        <begin position="127"/>
        <end position="149"/>
    </location>
</feature>
<dbReference type="AlphaFoldDB" id="A0A8H6IZJ8"/>
<dbReference type="Proteomes" id="UP000652219">
    <property type="component" value="Unassembled WGS sequence"/>
</dbReference>
<comment type="caution">
    <text evidence="2">The sequence shown here is derived from an EMBL/GenBank/DDBJ whole genome shotgun (WGS) entry which is preliminary data.</text>
</comment>
<gene>
    <name evidence="2" type="ORF">CSOJ01_10778</name>
</gene>
<sequence>MRDEHPSEQSDSDLSEESDSDLSEAFDLKLPKPPAPPKTLRDVNFTDLKSVAVCNSMLEFDTLPLISIGVIDYGGHTNGYGIKPGRIFLVPSVNTSTGPGSNNVVLDRGILGINKEVWMPEVGPDGQLIRHRSGDPRENRNVRQLQPRDEDSNTGFVFAQLGALCAFDGNYSGPDTMPDWRCASDRQHLVGPWRDTGYVVVVRLDKDGRQGHVYIIWDFVDEDPETGECEHSQTSDGKAPLPDICRLRKRCKDADRFSVAMIASDTTSLGLHRHLKIRPEVSGVRECQLVRATLVKDAQCGDLSNARSFGVHPTMSGSWLTGQHPKPHDCMNSTSARRSRRDTTERPPEAHAITTHLNRPNFSQPAPHDGERGMIMNEHDEPEATGHRWTHTLVRGVRLWG</sequence>
<feature type="compositionally biased region" description="Basic and acidic residues" evidence="1">
    <location>
        <begin position="132"/>
        <end position="149"/>
    </location>
</feature>
<feature type="region of interest" description="Disordered" evidence="1">
    <location>
        <begin position="317"/>
        <end position="371"/>
    </location>
</feature>
<evidence type="ECO:0000313" key="2">
    <source>
        <dbReference type="EMBL" id="KAF6803647.1"/>
    </source>
</evidence>
<organism evidence="2 3">
    <name type="scientific">Colletotrichum sojae</name>
    <dbReference type="NCBI Taxonomy" id="2175907"/>
    <lineage>
        <taxon>Eukaryota</taxon>
        <taxon>Fungi</taxon>
        <taxon>Dikarya</taxon>
        <taxon>Ascomycota</taxon>
        <taxon>Pezizomycotina</taxon>
        <taxon>Sordariomycetes</taxon>
        <taxon>Hypocreomycetidae</taxon>
        <taxon>Glomerellales</taxon>
        <taxon>Glomerellaceae</taxon>
        <taxon>Colletotrichum</taxon>
        <taxon>Colletotrichum orchidearum species complex</taxon>
    </lineage>
</organism>
<reference evidence="2 3" key="1">
    <citation type="journal article" date="2020" name="Phytopathology">
        <title>Genome Sequence Resources of Colletotrichum truncatum, C. plurivorum, C. musicola, and C. sojae: Four Species Pathogenic to Soybean (Glycine max).</title>
        <authorList>
            <person name="Rogerio F."/>
            <person name="Boufleur T.R."/>
            <person name="Ciampi-Guillardi M."/>
            <person name="Sukno S.A."/>
            <person name="Thon M.R."/>
            <person name="Massola Junior N.S."/>
            <person name="Baroncelli R."/>
        </authorList>
    </citation>
    <scope>NUCLEOTIDE SEQUENCE [LARGE SCALE GENOMIC DNA]</scope>
    <source>
        <strain evidence="2 3">LFN0009</strain>
    </source>
</reference>
<evidence type="ECO:0000313" key="3">
    <source>
        <dbReference type="Proteomes" id="UP000652219"/>
    </source>
</evidence>
<protein>
    <submittedName>
        <fullName evidence="2">Uncharacterized protein</fullName>
    </submittedName>
</protein>
<evidence type="ECO:0000256" key="1">
    <source>
        <dbReference type="SAM" id="MobiDB-lite"/>
    </source>
</evidence>
<accession>A0A8H6IZJ8</accession>
<name>A0A8H6IZJ8_9PEZI</name>
<proteinExistence type="predicted"/>
<feature type="compositionally biased region" description="Polar residues" evidence="1">
    <location>
        <begin position="355"/>
        <end position="364"/>
    </location>
</feature>